<comment type="caution">
    <text evidence="2">The sequence shown here is derived from an EMBL/GenBank/DDBJ whole genome shotgun (WGS) entry which is preliminary data.</text>
</comment>
<dbReference type="Pfam" id="PF05133">
    <property type="entry name" value="SPP1_portal"/>
    <property type="match status" value="1"/>
</dbReference>
<dbReference type="Proteomes" id="UP001165378">
    <property type="component" value="Unassembled WGS sequence"/>
</dbReference>
<dbReference type="InterPro" id="IPR021145">
    <property type="entry name" value="Portal_protein_SPP1_Gp6-like"/>
</dbReference>
<feature type="region of interest" description="Disordered" evidence="1">
    <location>
        <begin position="486"/>
        <end position="518"/>
    </location>
</feature>
<sequence>MPLPPDGASWPPAQWTPSYATMRLNDAWYSGDKSRLAAAAGIHQPQQTRRRWSLWRRKDHAAPAPVGLHIPLPADIARTSATMLFADMPTITVDNGPTNDRLAELIVEARIKQTLLAAGEQCAAMNGIYLRVTWDKEVLPDRPILSVMQPDRADPEFRHGILTAVTFWRDLTVDGASTVWRHLERYEPGRIVHSLYKGTGTNLGKRQPSLGSHPQTADLAKSLGPDGESIATGYPGLAAAYIPNMLPNRLDRASPVGRSDFDQCYDFFNPLDATWTSWMRDLKLARSRIIVPKGYLRDRGPGLGAEFDDDAEVYEALNIPPTEAGAGITLNQFEIRVAQHMSTAEFNVRQAVQTAGYDAQAFGMDGGGQPITATEVNARTSRSMGTRDAKIGYWTPELASILEAFLAIDRAQFNRPNVVERPTVEFPEGVSETALQIATTIEMLSRAGAISTETKVRLAHPDWDEQDVKAEVAKILAELGMAVADPTRVGADNVPPPAGDEPEPEDDEAEQVPEFAGG</sequence>
<dbReference type="AlphaFoldDB" id="A0AA41Q5R6"/>
<evidence type="ECO:0000313" key="3">
    <source>
        <dbReference type="Proteomes" id="UP001165378"/>
    </source>
</evidence>
<protein>
    <submittedName>
        <fullName evidence="2">Phage portal protein</fullName>
    </submittedName>
</protein>
<name>A0AA41Q5R6_9ACTN</name>
<reference evidence="2" key="1">
    <citation type="submission" date="2022-01" db="EMBL/GenBank/DDBJ databases">
        <title>Genome-Based Taxonomic Classification of the Phylum Actinobacteria.</title>
        <authorList>
            <person name="Gao Y."/>
        </authorList>
    </citation>
    <scope>NUCLEOTIDE SEQUENCE</scope>
    <source>
        <strain evidence="2">KLBMP 8922</strain>
    </source>
</reference>
<keyword evidence="3" id="KW-1185">Reference proteome</keyword>
<accession>A0AA41Q5R6</accession>
<dbReference type="EMBL" id="JAKFHA010000026">
    <property type="protein sequence ID" value="MCF2531742.1"/>
    <property type="molecule type" value="Genomic_DNA"/>
</dbReference>
<gene>
    <name evidence="2" type="ORF">LZ495_31620</name>
</gene>
<evidence type="ECO:0000256" key="1">
    <source>
        <dbReference type="SAM" id="MobiDB-lite"/>
    </source>
</evidence>
<organism evidence="2 3">
    <name type="scientific">Yinghuangia soli</name>
    <dbReference type="NCBI Taxonomy" id="2908204"/>
    <lineage>
        <taxon>Bacteria</taxon>
        <taxon>Bacillati</taxon>
        <taxon>Actinomycetota</taxon>
        <taxon>Actinomycetes</taxon>
        <taxon>Kitasatosporales</taxon>
        <taxon>Streptomycetaceae</taxon>
        <taxon>Yinghuangia</taxon>
    </lineage>
</organism>
<dbReference type="RefSeq" id="WP_235056390.1">
    <property type="nucleotide sequence ID" value="NZ_JAKFHA010000026.1"/>
</dbReference>
<evidence type="ECO:0000313" key="2">
    <source>
        <dbReference type="EMBL" id="MCF2531742.1"/>
    </source>
</evidence>
<feature type="compositionally biased region" description="Acidic residues" evidence="1">
    <location>
        <begin position="500"/>
        <end position="511"/>
    </location>
</feature>
<proteinExistence type="predicted"/>